<dbReference type="RefSeq" id="XP_039135368.1">
    <property type="nucleotide sequence ID" value="XM_039279434.1"/>
</dbReference>
<dbReference type="Proteomes" id="UP001515500">
    <property type="component" value="Chromosome 11"/>
</dbReference>
<gene>
    <name evidence="3" type="primary">LOC120272574</name>
</gene>
<dbReference type="SUPFAM" id="SSF52821">
    <property type="entry name" value="Rhodanese/Cell cycle control phosphatase"/>
    <property type="match status" value="1"/>
</dbReference>
<organism evidence="2 3">
    <name type="scientific">Dioscorea cayennensis subsp. rotundata</name>
    <name type="common">White Guinea yam</name>
    <name type="synonym">Dioscorea rotundata</name>
    <dbReference type="NCBI Taxonomy" id="55577"/>
    <lineage>
        <taxon>Eukaryota</taxon>
        <taxon>Viridiplantae</taxon>
        <taxon>Streptophyta</taxon>
        <taxon>Embryophyta</taxon>
        <taxon>Tracheophyta</taxon>
        <taxon>Spermatophyta</taxon>
        <taxon>Magnoliopsida</taxon>
        <taxon>Liliopsida</taxon>
        <taxon>Dioscoreales</taxon>
        <taxon>Dioscoreaceae</taxon>
        <taxon>Dioscorea</taxon>
    </lineage>
</organism>
<dbReference type="PANTHER" id="PTHR45431">
    <property type="entry name" value="RHODANESE-LIKE DOMAIN-CONTAINING PROTEIN 15, CHLOROPLASTIC"/>
    <property type="match status" value="1"/>
</dbReference>
<dbReference type="InterPro" id="IPR036873">
    <property type="entry name" value="Rhodanese-like_dom_sf"/>
</dbReference>
<dbReference type="InterPro" id="IPR001763">
    <property type="entry name" value="Rhodanese-like_dom"/>
</dbReference>
<accession>A0AB40C6F3</accession>
<reference evidence="3" key="1">
    <citation type="submission" date="2025-08" db="UniProtKB">
        <authorList>
            <consortium name="RefSeq"/>
        </authorList>
    </citation>
    <scope>IDENTIFICATION</scope>
</reference>
<dbReference type="Gene3D" id="3.40.250.10">
    <property type="entry name" value="Rhodanese-like domain"/>
    <property type="match status" value="1"/>
</dbReference>
<name>A0AB40C6F3_DIOCR</name>
<dbReference type="PANTHER" id="PTHR45431:SF3">
    <property type="entry name" value="RHODANESE-LIKE DOMAIN-CONTAINING PROTEIN 15, CHLOROPLASTIC"/>
    <property type="match status" value="1"/>
</dbReference>
<dbReference type="SMART" id="SM00450">
    <property type="entry name" value="RHOD"/>
    <property type="match status" value="1"/>
</dbReference>
<dbReference type="InterPro" id="IPR052367">
    <property type="entry name" value="Thiosulfate_ST/Rhodanese-like"/>
</dbReference>
<dbReference type="CDD" id="cd00158">
    <property type="entry name" value="RHOD"/>
    <property type="match status" value="1"/>
</dbReference>
<dbReference type="AlphaFoldDB" id="A0AB40C6F3"/>
<proteinExistence type="predicted"/>
<keyword evidence="2" id="KW-1185">Reference proteome</keyword>
<evidence type="ECO:0000313" key="3">
    <source>
        <dbReference type="RefSeq" id="XP_039135368.1"/>
    </source>
</evidence>
<evidence type="ECO:0000259" key="1">
    <source>
        <dbReference type="PROSITE" id="PS50206"/>
    </source>
</evidence>
<dbReference type="PROSITE" id="PS50206">
    <property type="entry name" value="RHODANESE_3"/>
    <property type="match status" value="1"/>
</dbReference>
<evidence type="ECO:0000313" key="2">
    <source>
        <dbReference type="Proteomes" id="UP001515500"/>
    </source>
</evidence>
<dbReference type="Pfam" id="PF00581">
    <property type="entry name" value="Rhodanese"/>
    <property type="match status" value="1"/>
</dbReference>
<protein>
    <submittedName>
        <fullName evidence="3">LOW QUALITY PROTEIN: thiosulfate sulfurtransferase 16, chloroplastic-like</fullName>
    </submittedName>
</protein>
<dbReference type="GeneID" id="120272574"/>
<sequence>MAVASLLSRFSLIPPLAHPFHRAVSIQSKLISALDQPWRVKSVAAAAVRPASLSLVQFIATDGGTEAISVPRSVSVLVAHELLQAGHRCLDVRTMDEFNAGHVVGAMNIPYMFKAGSGLAKNPEFLKDVSSMFKKDDEIIVGCQSGRRSLMAAADLSSAGFTAVVDIAGGYSAWVETGLPTEQ</sequence>
<feature type="domain" description="Rhodanese" evidence="1">
    <location>
        <begin position="83"/>
        <end position="183"/>
    </location>
</feature>